<dbReference type="Proteomes" id="UP001564626">
    <property type="component" value="Unassembled WGS sequence"/>
</dbReference>
<gene>
    <name evidence="2" type="ORF">AB8O55_05045</name>
</gene>
<reference evidence="2 3" key="1">
    <citation type="submission" date="2024-08" db="EMBL/GenBank/DDBJ databases">
        <title>Genome mining of Saccharopolyspora cebuensis PGLac3 from Nigerian medicinal plant.</title>
        <authorList>
            <person name="Ezeobiora C.E."/>
            <person name="Igbokwe N.H."/>
            <person name="Amin D.H."/>
            <person name="Mendie U.E."/>
        </authorList>
    </citation>
    <scope>NUCLEOTIDE SEQUENCE [LARGE SCALE GENOMIC DNA]</scope>
    <source>
        <strain evidence="2 3">PGLac3</strain>
    </source>
</reference>
<accession>A0ABV4CFY4</accession>
<dbReference type="EMBL" id="JBGEHV010000006">
    <property type="protein sequence ID" value="MEY8038756.1"/>
    <property type="molecule type" value="Genomic_DNA"/>
</dbReference>
<dbReference type="PROSITE" id="PS50206">
    <property type="entry name" value="RHODANESE_3"/>
    <property type="match status" value="1"/>
</dbReference>
<evidence type="ECO:0000313" key="3">
    <source>
        <dbReference type="Proteomes" id="UP001564626"/>
    </source>
</evidence>
<organism evidence="2 3">
    <name type="scientific">Saccharopolyspora cebuensis</name>
    <dbReference type="NCBI Taxonomy" id="418759"/>
    <lineage>
        <taxon>Bacteria</taxon>
        <taxon>Bacillati</taxon>
        <taxon>Actinomycetota</taxon>
        <taxon>Actinomycetes</taxon>
        <taxon>Pseudonocardiales</taxon>
        <taxon>Pseudonocardiaceae</taxon>
        <taxon>Saccharopolyspora</taxon>
    </lineage>
</organism>
<dbReference type="RefSeq" id="WP_345367828.1">
    <property type="nucleotide sequence ID" value="NZ_BAABII010000019.1"/>
</dbReference>
<dbReference type="SUPFAM" id="SSF52821">
    <property type="entry name" value="Rhodanese/Cell cycle control phosphatase"/>
    <property type="match status" value="1"/>
</dbReference>
<dbReference type="InterPro" id="IPR036873">
    <property type="entry name" value="Rhodanese-like_dom_sf"/>
</dbReference>
<comment type="caution">
    <text evidence="2">The sequence shown here is derived from an EMBL/GenBank/DDBJ whole genome shotgun (WGS) entry which is preliminary data.</text>
</comment>
<evidence type="ECO:0000313" key="2">
    <source>
        <dbReference type="EMBL" id="MEY8038756.1"/>
    </source>
</evidence>
<evidence type="ECO:0000259" key="1">
    <source>
        <dbReference type="PROSITE" id="PS50206"/>
    </source>
</evidence>
<dbReference type="Pfam" id="PF00581">
    <property type="entry name" value="Rhodanese"/>
    <property type="match status" value="1"/>
</dbReference>
<dbReference type="Gene3D" id="3.40.250.10">
    <property type="entry name" value="Rhodanese-like domain"/>
    <property type="match status" value="1"/>
</dbReference>
<dbReference type="InterPro" id="IPR001763">
    <property type="entry name" value="Rhodanese-like_dom"/>
</dbReference>
<sequence length="132" mass="14021">MSPSAGPFGIDRLLAAAREQLERLTPQQAFAAQRDGGLIVDIRPQSDRLADGEIPGALTVERLVLEWRLDPGGPHRLAGLRTELPVVLVCNEGYASSLAAAQAQDLGLTRATDLAGGFRAWKSAGLPVHHPP</sequence>
<name>A0ABV4CFY4_9PSEU</name>
<proteinExistence type="predicted"/>
<keyword evidence="3" id="KW-1185">Reference proteome</keyword>
<dbReference type="SMART" id="SM00450">
    <property type="entry name" value="RHOD"/>
    <property type="match status" value="1"/>
</dbReference>
<protein>
    <submittedName>
        <fullName evidence="2">Rhodanese-like domain-containing protein</fullName>
    </submittedName>
</protein>
<feature type="domain" description="Rhodanese" evidence="1">
    <location>
        <begin position="33"/>
        <end position="130"/>
    </location>
</feature>